<dbReference type="InterPro" id="IPR015946">
    <property type="entry name" value="KH_dom-like_a/b"/>
</dbReference>
<dbReference type="InterPro" id="IPR036102">
    <property type="entry name" value="OsmC/Ohrsf"/>
</dbReference>
<name>A0A7J5DPJ0_9ACTN</name>
<proteinExistence type="predicted"/>
<protein>
    <submittedName>
        <fullName evidence="1">OsmC family protein</fullName>
    </submittedName>
</protein>
<reference evidence="1 2" key="1">
    <citation type="submission" date="2019-09" db="EMBL/GenBank/DDBJ databases">
        <title>Isolation and identification of active actinomycetes.</title>
        <authorList>
            <person name="Yu Z."/>
            <person name="Han C."/>
            <person name="Yu B."/>
        </authorList>
    </citation>
    <scope>NUCLEOTIDE SEQUENCE [LARGE SCALE GENOMIC DNA]</scope>
    <source>
        <strain evidence="1 2">NEAU-H2</strain>
    </source>
</reference>
<dbReference type="EMBL" id="WBKG01000001">
    <property type="protein sequence ID" value="KAB1990656.1"/>
    <property type="molecule type" value="Genomic_DNA"/>
</dbReference>
<dbReference type="PANTHER" id="PTHR34352:SF1">
    <property type="entry name" value="PROTEIN YHFA"/>
    <property type="match status" value="1"/>
</dbReference>
<gene>
    <name evidence="1" type="ORF">F8144_01585</name>
</gene>
<dbReference type="AlphaFoldDB" id="A0A7J5DPJ0"/>
<dbReference type="Proteomes" id="UP000442990">
    <property type="component" value="Unassembled WGS sequence"/>
</dbReference>
<dbReference type="SUPFAM" id="SSF82784">
    <property type="entry name" value="OsmC-like"/>
    <property type="match status" value="1"/>
</dbReference>
<comment type="caution">
    <text evidence="1">The sequence shown here is derived from an EMBL/GenBank/DDBJ whole genome shotgun (WGS) entry which is preliminary data.</text>
</comment>
<accession>A0A7J5DPJ0</accession>
<keyword evidence="2" id="KW-1185">Reference proteome</keyword>
<evidence type="ECO:0000313" key="1">
    <source>
        <dbReference type="EMBL" id="KAB1990656.1"/>
    </source>
</evidence>
<evidence type="ECO:0000313" key="2">
    <source>
        <dbReference type="Proteomes" id="UP000442990"/>
    </source>
</evidence>
<organism evidence="1 2">
    <name type="scientific">Streptomyces triticiradicis</name>
    <dbReference type="NCBI Taxonomy" id="2651189"/>
    <lineage>
        <taxon>Bacteria</taxon>
        <taxon>Bacillati</taxon>
        <taxon>Actinomycetota</taxon>
        <taxon>Actinomycetes</taxon>
        <taxon>Kitasatosporales</taxon>
        <taxon>Streptomycetaceae</taxon>
        <taxon>Streptomyces</taxon>
    </lineage>
</organism>
<dbReference type="Pfam" id="PF02566">
    <property type="entry name" value="OsmC"/>
    <property type="match status" value="1"/>
</dbReference>
<dbReference type="RefSeq" id="WP_151467210.1">
    <property type="nucleotide sequence ID" value="NZ_WBKG01000001.1"/>
</dbReference>
<dbReference type="PANTHER" id="PTHR34352">
    <property type="entry name" value="PROTEIN YHFA"/>
    <property type="match status" value="1"/>
</dbReference>
<dbReference type="Gene3D" id="3.30.300.20">
    <property type="match status" value="1"/>
</dbReference>
<sequence>MTDDNLRRVTVERTGTGHFTATNARGGTIAFGTTGEDEFTPVELLLAAIGGCTAADVDVATGRHAEPTRFTLTVTGDKISDEHGNRMTDLAVTFSVAFPDGGPGDRARDILPRAVKASHDRLCTVSRTIEAGTPVTVAVADA</sequence>
<dbReference type="InterPro" id="IPR003718">
    <property type="entry name" value="OsmC/Ohr_fam"/>
</dbReference>